<organism evidence="6 7">
    <name type="scientific">Noviherbaspirillum saxi</name>
    <dbReference type="NCBI Taxonomy" id="2320863"/>
    <lineage>
        <taxon>Bacteria</taxon>
        <taxon>Pseudomonadati</taxon>
        <taxon>Pseudomonadota</taxon>
        <taxon>Betaproteobacteria</taxon>
        <taxon>Burkholderiales</taxon>
        <taxon>Oxalobacteraceae</taxon>
        <taxon>Noviherbaspirillum</taxon>
    </lineage>
</organism>
<evidence type="ECO:0000256" key="1">
    <source>
        <dbReference type="ARBA" id="ARBA00022723"/>
    </source>
</evidence>
<accession>A0A3A3FL59</accession>
<dbReference type="Gene3D" id="3.30.70.20">
    <property type="match status" value="1"/>
</dbReference>
<dbReference type="Proteomes" id="UP000265955">
    <property type="component" value="Unassembled WGS sequence"/>
</dbReference>
<dbReference type="EMBL" id="QYUO01000002">
    <property type="protein sequence ID" value="RJF95195.1"/>
    <property type="molecule type" value="Genomic_DNA"/>
</dbReference>
<evidence type="ECO:0000313" key="6">
    <source>
        <dbReference type="EMBL" id="RJF95195.1"/>
    </source>
</evidence>
<dbReference type="PANTHER" id="PTHR42827:SF1">
    <property type="entry name" value="IRON-SULFUR CLUSTER-BINDING PROTEIN"/>
    <property type="match status" value="1"/>
</dbReference>
<dbReference type="RefSeq" id="WP_119770346.1">
    <property type="nucleotide sequence ID" value="NZ_QYUO01000002.1"/>
</dbReference>
<dbReference type="PROSITE" id="PS00198">
    <property type="entry name" value="4FE4S_FER_1"/>
    <property type="match status" value="1"/>
</dbReference>
<feature type="region of interest" description="Disordered" evidence="4">
    <location>
        <begin position="681"/>
        <end position="704"/>
    </location>
</feature>
<evidence type="ECO:0000256" key="3">
    <source>
        <dbReference type="ARBA" id="ARBA00023014"/>
    </source>
</evidence>
<evidence type="ECO:0000313" key="7">
    <source>
        <dbReference type="Proteomes" id="UP000265955"/>
    </source>
</evidence>
<reference evidence="7" key="1">
    <citation type="submission" date="2018-09" db="EMBL/GenBank/DDBJ databases">
        <authorList>
            <person name="Zhu H."/>
        </authorList>
    </citation>
    <scope>NUCLEOTIDE SEQUENCE [LARGE SCALE GENOMIC DNA]</scope>
    <source>
        <strain evidence="7">K1R23-30</strain>
    </source>
</reference>
<comment type="caution">
    <text evidence="6">The sequence shown here is derived from an EMBL/GenBank/DDBJ whole genome shotgun (WGS) entry which is preliminary data.</text>
</comment>
<dbReference type="GO" id="GO:0046872">
    <property type="term" value="F:metal ion binding"/>
    <property type="evidence" value="ECO:0007669"/>
    <property type="project" value="UniProtKB-KW"/>
</dbReference>
<dbReference type="AlphaFoldDB" id="A0A3A3FL59"/>
<gene>
    <name evidence="6" type="ORF">D3871_17230</name>
</gene>
<name>A0A3A3FL59_9BURK</name>
<dbReference type="PANTHER" id="PTHR42827">
    <property type="entry name" value="IRON-SULFUR CLUSTER-BINDING PROTEIN-RELATED"/>
    <property type="match status" value="1"/>
</dbReference>
<dbReference type="InterPro" id="IPR017900">
    <property type="entry name" value="4Fe4S_Fe_S_CS"/>
</dbReference>
<dbReference type="InterPro" id="IPR017896">
    <property type="entry name" value="4Fe4S_Fe-S-bd"/>
</dbReference>
<evidence type="ECO:0000256" key="4">
    <source>
        <dbReference type="SAM" id="MobiDB-lite"/>
    </source>
</evidence>
<keyword evidence="3" id="KW-0411">Iron-sulfur</keyword>
<evidence type="ECO:0000256" key="2">
    <source>
        <dbReference type="ARBA" id="ARBA00023004"/>
    </source>
</evidence>
<evidence type="ECO:0000259" key="5">
    <source>
        <dbReference type="PROSITE" id="PS51379"/>
    </source>
</evidence>
<keyword evidence="7" id="KW-1185">Reference proteome</keyword>
<keyword evidence="1" id="KW-0479">Metal-binding</keyword>
<keyword evidence="2" id="KW-0408">Iron</keyword>
<protein>
    <submittedName>
        <fullName evidence="6">Fe-S protein</fullName>
    </submittedName>
</protein>
<dbReference type="PROSITE" id="PS51379">
    <property type="entry name" value="4FE4S_FER_2"/>
    <property type="match status" value="1"/>
</dbReference>
<dbReference type="OrthoDB" id="370747at2"/>
<dbReference type="SUPFAM" id="SSF54862">
    <property type="entry name" value="4Fe-4S ferredoxins"/>
    <property type="match status" value="1"/>
</dbReference>
<proteinExistence type="predicted"/>
<sequence>MRLYSHKNRAFHLSSLALEALPRIETDALREVNARQPEDCHAAEQGAISHAIPEYLELFRTYLDGAPAPSRAPVPDDVAARANNLKASAYFLDATIGGVCVLQDSDWLVAERPRHTHAFVYLIEFEREPAVGEPGDKWIRGSNAARGDLRATELAVILSGYLRAMGFAARGHAANTTLVDIEKLAVRAGVVRAQDGMLQAPYLKGGFRLGVVTTDYAMACDAPLAPEGVLEPSDPSIRMGMGGTRPEWWSDELAKRPLHLGRYPMEKIKRADEPTTLVLREEIRRVPKRGDFFKRAQAGDMGAKAQQEKSRFAMKHPYALGMAPLIQNMVPLQGTREPLQPTGIGGDLSDPQRNADAIKALGHFLGADFVGICIAEPWMYYSHDEVEGREIPAYHKYAVCMLIDQGFETMEGASGDDWISASQSMRAYLRGAEIAGVMAAHCRRMGYSARSHSNAHSEVIHNPTILMSGLGEVSRIGETILNPFIGPRSKSVVFTTDLPMTPDRPIAFNLQNFCDNCLKCARECPCNAITYGPKVMFNGYEIWKADVEKCTKYRVTQQKGSACGRCMKMCPWNREDTVEAERLTWLSIDHPELAKAIADLDDHQGNGARNPIKKWWFDLEMVNGVAMHPVAGINERDLSPDRGEKLAKAQKLAFFPPELQPRGGTTLNETVPVDREAGLAHYAEAETPAAARRRQARNSTESER</sequence>
<feature type="domain" description="4Fe-4S ferredoxin-type" evidence="5">
    <location>
        <begin position="504"/>
        <end position="534"/>
    </location>
</feature>
<dbReference type="Pfam" id="PF12838">
    <property type="entry name" value="Fer4_7"/>
    <property type="match status" value="1"/>
</dbReference>
<dbReference type="GO" id="GO:0051536">
    <property type="term" value="F:iron-sulfur cluster binding"/>
    <property type="evidence" value="ECO:0007669"/>
    <property type="project" value="UniProtKB-KW"/>
</dbReference>